<keyword evidence="4" id="KW-1185">Reference proteome</keyword>
<feature type="region of interest" description="Disordered" evidence="1">
    <location>
        <begin position="1"/>
        <end position="25"/>
    </location>
</feature>
<feature type="region of interest" description="Disordered" evidence="1">
    <location>
        <begin position="364"/>
        <end position="414"/>
    </location>
</feature>
<feature type="compositionally biased region" description="Acidic residues" evidence="1">
    <location>
        <begin position="383"/>
        <end position="409"/>
    </location>
</feature>
<feature type="compositionally biased region" description="Basic and acidic residues" evidence="1">
    <location>
        <begin position="274"/>
        <end position="285"/>
    </location>
</feature>
<feature type="compositionally biased region" description="Low complexity" evidence="1">
    <location>
        <begin position="298"/>
        <end position="308"/>
    </location>
</feature>
<dbReference type="CDD" id="cd01650">
    <property type="entry name" value="RT_nLTR_like"/>
    <property type="match status" value="1"/>
</dbReference>
<dbReference type="Pfam" id="PF13966">
    <property type="entry name" value="zf-RVT"/>
    <property type="match status" value="1"/>
</dbReference>
<dbReference type="SUPFAM" id="SSF56219">
    <property type="entry name" value="DNase I-like"/>
    <property type="match status" value="1"/>
</dbReference>
<dbReference type="InterPro" id="IPR026960">
    <property type="entry name" value="RVT-Znf"/>
</dbReference>
<dbReference type="Proteomes" id="UP000595140">
    <property type="component" value="Unassembled WGS sequence"/>
</dbReference>
<evidence type="ECO:0000313" key="3">
    <source>
        <dbReference type="EMBL" id="VFQ93895.1"/>
    </source>
</evidence>
<dbReference type="InterPro" id="IPR036691">
    <property type="entry name" value="Endo/exonu/phosph_ase_sf"/>
</dbReference>
<protein>
    <recommendedName>
        <fullName evidence="2">Reverse transcriptase domain-containing protein</fullName>
    </recommendedName>
</protein>
<feature type="region of interest" description="Disordered" evidence="1">
    <location>
        <begin position="954"/>
        <end position="1009"/>
    </location>
</feature>
<gene>
    <name evidence="3" type="ORF">CCAM_LOCUS35671</name>
</gene>
<dbReference type="Pfam" id="PF00078">
    <property type="entry name" value="RVT_1"/>
    <property type="match status" value="1"/>
</dbReference>
<name>A0A484MXZ6_9ASTE</name>
<organism evidence="3 4">
    <name type="scientific">Cuscuta campestris</name>
    <dbReference type="NCBI Taxonomy" id="132261"/>
    <lineage>
        <taxon>Eukaryota</taxon>
        <taxon>Viridiplantae</taxon>
        <taxon>Streptophyta</taxon>
        <taxon>Embryophyta</taxon>
        <taxon>Tracheophyta</taxon>
        <taxon>Spermatophyta</taxon>
        <taxon>Magnoliopsida</taxon>
        <taxon>eudicotyledons</taxon>
        <taxon>Gunneridae</taxon>
        <taxon>Pentapetalae</taxon>
        <taxon>asterids</taxon>
        <taxon>lamiids</taxon>
        <taxon>Solanales</taxon>
        <taxon>Convolvulaceae</taxon>
        <taxon>Cuscuteae</taxon>
        <taxon>Cuscuta</taxon>
        <taxon>Cuscuta subgen. Grammica</taxon>
        <taxon>Cuscuta sect. Cleistogrammica</taxon>
    </lineage>
</organism>
<dbReference type="InterPro" id="IPR043502">
    <property type="entry name" value="DNA/RNA_pol_sf"/>
</dbReference>
<evidence type="ECO:0000259" key="2">
    <source>
        <dbReference type="PROSITE" id="PS50878"/>
    </source>
</evidence>
<dbReference type="SUPFAM" id="SSF56672">
    <property type="entry name" value="DNA/RNA polymerases"/>
    <property type="match status" value="1"/>
</dbReference>
<dbReference type="OrthoDB" id="1432116at2759"/>
<dbReference type="PANTHER" id="PTHR33116">
    <property type="entry name" value="REVERSE TRANSCRIPTASE ZINC-BINDING DOMAIN-CONTAINING PROTEIN-RELATED-RELATED"/>
    <property type="match status" value="1"/>
</dbReference>
<dbReference type="InterPro" id="IPR000477">
    <property type="entry name" value="RT_dom"/>
</dbReference>
<dbReference type="Gene3D" id="3.60.10.10">
    <property type="entry name" value="Endonuclease/exonuclease/phosphatase"/>
    <property type="match status" value="1"/>
</dbReference>
<accession>A0A484MXZ6</accession>
<dbReference type="EMBL" id="OOIL02005040">
    <property type="protein sequence ID" value="VFQ93895.1"/>
    <property type="molecule type" value="Genomic_DNA"/>
</dbReference>
<sequence>MAGGQRKRSRTGKNVASSSAPPPPAHKYLDGSFLWFNDREEAARFSEKFEHREILPPRFSTARFIHDSIPREARVILQEGNFLDLLYIKKNDYQPFLDRAFYSNLKKDEDGSLISNVNGVDIYLREENIQILTGLRRDRQDLGLYVGEEGARFNKAALLELVGIRNFVPTPQQRRPTMTSMSPVYRFIFYVLTRILKPRKFNHTTLSQEDTKTLHAMINNTNINWCKFVMTHMLNATSDNRPLPYALLVMAILDEFHIKTDVGPKCKGTKHWEINESSFHPRTDEATFPQPRPRRQPRATASTAAASTNPSLTEQMAALTTTLSRIDTNVSKTAHNVNILSRELHGFFDFVNYPYAQMVPYVPPPNLGGEPSGTNDVGREEAVNVEEEEEEEDEEAEDEEEEEDDDDDGSGLCSSNEYSSKVVEKFSSVDATVSGIDCGDWLPPVVQPIHQEVSASYSFLSWENESIRKPKAVERELALIFSAPSLDLEEHSCSKCLIAMDTESLASEFGIQALKSAVPGPSLDQSLTQSDILLNEHWEGAEAGMGCEAPARTWSGAINVDRQSIPSPIAPSFTSYNPFGILESSEDLEETPEAHNFNNEDEMIDLFNCSSTARMMKLNALEDASPGFEEPALYTHSEGEKTVFIDSKLEPFRIITPSSSNMSLQLPKLAKAGNPPGKITSHTNMPKKTLFSDLLKGDLTSPTGQRCGFYKGAPSVVFTAEEERVLAENFAFTVVGRSPNHISLRATEEFLIKGGYKEFKLRRFSSKEILFIFKHEEDYLRWFHRRRWTIKGTTIFITKWTPDHSSQFESPIIPIWVEVKNIPLHLHDHNSLFTIASSLGKPLKLDSNSVLGVFPDRSRFCVELDVSTSKAPNIHVRLGAKDLWLPCTYESHTPYCSLCSRFGHGTIECRRKLQENLTEPAPTSEVGQGGAGMHGQRKDEGWIWVKARRQHKSDIHPVGQVNHPAPPFPYKPIAQRKNSSHPSKHRDTSNKGKNATHQPTEIMAGPHSHHNVDDWESFMPSIEIIQEEQPLLNLVRGDPSALDPSPSKVVEECPFLDLSYLMVEKPMRCMDIIPFISQLDSTPDKKEPFQPTPGSKDDYWTLTHLDCNWENPEQEDQEVENIPILCHSEGEEDDVPFITGKLVPLEVDLNNCSQVSFPIPKPTKAKKQIPPSSRVTRIYGSHTEAGRKTLWSNLQNYQPLQNNWIIGGDFNAITSLLESKGKCIPRQQGMEDFLNCIDNCRLICPEPKGSIFTWSGVRSQGRTWRRLDRILLNLNTLAFFEEVELLHLPRANSDHKPLLLICNGQCHSGPKPFKFLNVWTHHDSFMDTVKSSWHNTPTSGGMRGLIFKLKNLKIALKEWNSSHFGNIFLKLEEAEKKAAKAQENFENDPTDHNCEMAQQANAQLIHAVNIEVAYWKQKANIKWLEKGDTNSKTFQAFVKGKRQKLKINHILSSEGKGLFSQEDIKKEAIAHFQKAFSSSPCGIMEPILSNIPAVITLEDNALLTSLPSLEEVRDTIWSLDGDSASGPDGFNGNFFKHCWPIIKQDVVLASQEFFLGLPIPKGYESTHISLIPKKENPKRFDDFRPISLSTFMSKINTKLVANRLKILLPKIISEEQAAFQKGKSCDDHILLAKEALHHIDKKVFGGNAIIKIDMAKAFDRMDWGYLEHILKGFGFSDLSITILMANLKNTYISILINGEPTGFFKMERGVKQGDPLSPLLFIIEGEGLCRLINHHMSSHFISRFNVGSVPMVSHLIYADDLIIFTKGDIRNLLRIKAILNEYFSASGQDMNNSKRRFYTNKSTKSVQIQKMEEALNIKAGHLPFTYLGATLCKGILKREHCNNLVNHFQKHLTSWYSRTINQMGRLILIKHVLSSIPLHHLAVNLLPMSVIVHLHSLMSNFFWGSNKGTPKYHWKSWNFMCHPKHAGGLGIRDLDTIQCAYSLKLWWKIHTDNGLWATYMRNKYLKDNLVREKITDSPTWKRICRIDHLAREHWSLTNNIPRWDGGVFSLKSAFQTLIGGRTELLTARYIWHKSQIPKLRTFMWKALYNCLPFPRNLHRFNFHLPSICIFCKSHEDTLDHSLLSCEFSRAIWNFFARLVNGPLIRSPITLCQYLLSWWFTGNQKSFKGILRLIIPAIITWSL</sequence>
<dbReference type="PANTHER" id="PTHR33116:SF80">
    <property type="entry name" value="REVERSE TRANSCRIPTASE ZINC-BINDING DOMAIN-CONTAINING PROTEIN"/>
    <property type="match status" value="1"/>
</dbReference>
<feature type="compositionally biased region" description="Basic residues" evidence="1">
    <location>
        <begin position="1"/>
        <end position="11"/>
    </location>
</feature>
<dbReference type="PROSITE" id="PS50878">
    <property type="entry name" value="RT_POL"/>
    <property type="match status" value="1"/>
</dbReference>
<evidence type="ECO:0000313" key="4">
    <source>
        <dbReference type="Proteomes" id="UP000595140"/>
    </source>
</evidence>
<reference evidence="3 4" key="1">
    <citation type="submission" date="2018-04" db="EMBL/GenBank/DDBJ databases">
        <authorList>
            <person name="Vogel A."/>
        </authorList>
    </citation>
    <scope>NUCLEOTIDE SEQUENCE [LARGE SCALE GENOMIC DNA]</scope>
</reference>
<feature type="region of interest" description="Disordered" evidence="1">
    <location>
        <begin position="274"/>
        <end position="313"/>
    </location>
</feature>
<feature type="domain" description="Reverse transcriptase" evidence="2">
    <location>
        <begin position="1552"/>
        <end position="1831"/>
    </location>
</feature>
<evidence type="ECO:0000256" key="1">
    <source>
        <dbReference type="SAM" id="MobiDB-lite"/>
    </source>
</evidence>
<proteinExistence type="predicted"/>